<evidence type="ECO:0000313" key="2">
    <source>
        <dbReference type="EMBL" id="CAI8030109.1"/>
    </source>
</evidence>
<proteinExistence type="predicted"/>
<name>A0AA35SIK4_GEOBA</name>
<feature type="domain" description="Dienelactone hydrolase" evidence="1">
    <location>
        <begin position="18"/>
        <end position="243"/>
    </location>
</feature>
<dbReference type="GO" id="GO:0016787">
    <property type="term" value="F:hydrolase activity"/>
    <property type="evidence" value="ECO:0007669"/>
    <property type="project" value="InterPro"/>
</dbReference>
<accession>A0AA35SIK4</accession>
<gene>
    <name evidence="2" type="ORF">GBAR_LOCUS17069</name>
</gene>
<dbReference type="Proteomes" id="UP001174909">
    <property type="component" value="Unassembled WGS sequence"/>
</dbReference>
<protein>
    <submittedName>
        <fullName evidence="2">Carboxymethylenebutenolidase</fullName>
    </submittedName>
</protein>
<dbReference type="Gene3D" id="3.40.50.1820">
    <property type="entry name" value="alpha/beta hydrolase"/>
    <property type="match status" value="1"/>
</dbReference>
<dbReference type="InterPro" id="IPR002925">
    <property type="entry name" value="Dienelactn_hydro"/>
</dbReference>
<dbReference type="InterPro" id="IPR029058">
    <property type="entry name" value="AB_hydrolase_fold"/>
</dbReference>
<sequence length="246" mass="26402">MASFWEKITVDGQQMDMYAAVPSSSAGFSAPYPAVVVAQHATGVDAFIQDICDRLAADGYAAVAPSLYHRHNEEAIAASAAGGPRPSPATLLSDPDIVADMSAAVDWLLGHDAIQSDRIGVTGFCMGGRVAWLAAATNPNFRAVVPYYGGNLMTTWGSGETPPFDSANSIDCPMLFHFGEIDANPSQDDMRKIDAELDRLGKAHQFFTYAGADHAFMNPSGGRYHEDAAVASWPRTLEFFRQHLKG</sequence>
<dbReference type="PANTHER" id="PTHR46623">
    <property type="entry name" value="CARBOXYMETHYLENEBUTENOLIDASE-RELATED"/>
    <property type="match status" value="1"/>
</dbReference>
<evidence type="ECO:0000313" key="3">
    <source>
        <dbReference type="Proteomes" id="UP001174909"/>
    </source>
</evidence>
<dbReference type="Pfam" id="PF01738">
    <property type="entry name" value="DLH"/>
    <property type="match status" value="1"/>
</dbReference>
<keyword evidence="3" id="KW-1185">Reference proteome</keyword>
<dbReference type="PANTHER" id="PTHR46623:SF6">
    <property type="entry name" value="ALPHA_BETA-HYDROLASES SUPERFAMILY PROTEIN"/>
    <property type="match status" value="1"/>
</dbReference>
<evidence type="ECO:0000259" key="1">
    <source>
        <dbReference type="Pfam" id="PF01738"/>
    </source>
</evidence>
<dbReference type="AlphaFoldDB" id="A0AA35SIK4"/>
<dbReference type="InterPro" id="IPR051049">
    <property type="entry name" value="Dienelactone_hydrolase-like"/>
</dbReference>
<comment type="caution">
    <text evidence="2">The sequence shown here is derived from an EMBL/GenBank/DDBJ whole genome shotgun (WGS) entry which is preliminary data.</text>
</comment>
<dbReference type="EMBL" id="CASHTH010002458">
    <property type="protein sequence ID" value="CAI8030109.1"/>
    <property type="molecule type" value="Genomic_DNA"/>
</dbReference>
<reference evidence="2" key="1">
    <citation type="submission" date="2023-03" db="EMBL/GenBank/DDBJ databases">
        <authorList>
            <person name="Steffen K."/>
            <person name="Cardenas P."/>
        </authorList>
    </citation>
    <scope>NUCLEOTIDE SEQUENCE</scope>
</reference>
<organism evidence="2 3">
    <name type="scientific">Geodia barretti</name>
    <name type="common">Barrett's horny sponge</name>
    <dbReference type="NCBI Taxonomy" id="519541"/>
    <lineage>
        <taxon>Eukaryota</taxon>
        <taxon>Metazoa</taxon>
        <taxon>Porifera</taxon>
        <taxon>Demospongiae</taxon>
        <taxon>Heteroscleromorpha</taxon>
        <taxon>Tetractinellida</taxon>
        <taxon>Astrophorina</taxon>
        <taxon>Geodiidae</taxon>
        <taxon>Geodia</taxon>
    </lineage>
</organism>
<dbReference type="SUPFAM" id="SSF53474">
    <property type="entry name" value="alpha/beta-Hydrolases"/>
    <property type="match status" value="1"/>
</dbReference>